<reference evidence="4 5" key="1">
    <citation type="submission" date="2019-05" db="EMBL/GenBank/DDBJ databases">
        <title>Emergence of the Ug99 lineage of the wheat stem rust pathogen through somatic hybridization.</title>
        <authorList>
            <person name="Li F."/>
            <person name="Upadhyaya N.M."/>
            <person name="Sperschneider J."/>
            <person name="Matny O."/>
            <person name="Nguyen-Phuc H."/>
            <person name="Mago R."/>
            <person name="Raley C."/>
            <person name="Miller M.E."/>
            <person name="Silverstein K.A.T."/>
            <person name="Henningsen E."/>
            <person name="Hirsch C.D."/>
            <person name="Visser B."/>
            <person name="Pretorius Z.A."/>
            <person name="Steffenson B.J."/>
            <person name="Schwessinger B."/>
            <person name="Dodds P.N."/>
            <person name="Figueroa M."/>
        </authorList>
    </citation>
    <scope>NUCLEOTIDE SEQUENCE [LARGE SCALE GENOMIC DNA]</scope>
    <source>
        <strain evidence="3">21-0</strain>
        <strain evidence="2 5">Ug99</strain>
    </source>
</reference>
<proteinExistence type="predicted"/>
<sequence>MDDESQIAEKRRIRAEKKAERKQQGVDKRTPAPLAHAKPHARCGLACAPARQRKLACGAARQ</sequence>
<dbReference type="Proteomes" id="UP000325313">
    <property type="component" value="Unassembled WGS sequence"/>
</dbReference>
<protein>
    <submittedName>
        <fullName evidence="2">Uncharacterized protein</fullName>
    </submittedName>
</protein>
<dbReference type="EMBL" id="VDEP01000438">
    <property type="protein sequence ID" value="KAA1083458.1"/>
    <property type="molecule type" value="Genomic_DNA"/>
</dbReference>
<feature type="compositionally biased region" description="Basic and acidic residues" evidence="1">
    <location>
        <begin position="16"/>
        <end position="30"/>
    </location>
</feature>
<dbReference type="Proteomes" id="UP000324748">
    <property type="component" value="Unassembled WGS sequence"/>
</dbReference>
<dbReference type="AlphaFoldDB" id="A0A5B0N5L4"/>
<name>A0A5B0N5L4_PUCGR</name>
<evidence type="ECO:0000313" key="4">
    <source>
        <dbReference type="Proteomes" id="UP000324748"/>
    </source>
</evidence>
<gene>
    <name evidence="3" type="ORF">PGT21_008461</name>
    <name evidence="2" type="ORF">PGTUg99_034057</name>
</gene>
<comment type="caution">
    <text evidence="2">The sequence shown here is derived from an EMBL/GenBank/DDBJ whole genome shotgun (WGS) entry which is preliminary data.</text>
</comment>
<evidence type="ECO:0000256" key="1">
    <source>
        <dbReference type="SAM" id="MobiDB-lite"/>
    </source>
</evidence>
<evidence type="ECO:0000313" key="5">
    <source>
        <dbReference type="Proteomes" id="UP000325313"/>
    </source>
</evidence>
<keyword evidence="4" id="KW-1185">Reference proteome</keyword>
<dbReference type="EMBL" id="VSWC01000079">
    <property type="protein sequence ID" value="KAA1094061.1"/>
    <property type="molecule type" value="Genomic_DNA"/>
</dbReference>
<organism evidence="2 5">
    <name type="scientific">Puccinia graminis f. sp. tritici</name>
    <dbReference type="NCBI Taxonomy" id="56615"/>
    <lineage>
        <taxon>Eukaryota</taxon>
        <taxon>Fungi</taxon>
        <taxon>Dikarya</taxon>
        <taxon>Basidiomycota</taxon>
        <taxon>Pucciniomycotina</taxon>
        <taxon>Pucciniomycetes</taxon>
        <taxon>Pucciniales</taxon>
        <taxon>Pucciniaceae</taxon>
        <taxon>Puccinia</taxon>
    </lineage>
</organism>
<accession>A0A5B0N5L4</accession>
<evidence type="ECO:0000313" key="3">
    <source>
        <dbReference type="EMBL" id="KAA1094061.1"/>
    </source>
</evidence>
<evidence type="ECO:0000313" key="2">
    <source>
        <dbReference type="EMBL" id="KAA1083458.1"/>
    </source>
</evidence>
<feature type="region of interest" description="Disordered" evidence="1">
    <location>
        <begin position="1"/>
        <end position="37"/>
    </location>
</feature>